<feature type="domain" description="HTH myb-type" evidence="9">
    <location>
        <begin position="296"/>
        <end position="340"/>
    </location>
</feature>
<feature type="domain" description="Myb-like" evidence="8">
    <location>
        <begin position="296"/>
        <end position="340"/>
    </location>
</feature>
<protein>
    <recommendedName>
        <fullName evidence="13">Myb-like DNA-binding protein</fullName>
    </recommendedName>
</protein>
<evidence type="ECO:0000256" key="6">
    <source>
        <dbReference type="SAM" id="Coils"/>
    </source>
</evidence>
<dbReference type="Pfam" id="PF00249">
    <property type="entry name" value="Myb_DNA-binding"/>
    <property type="match status" value="1"/>
</dbReference>
<feature type="coiled-coil region" evidence="6">
    <location>
        <begin position="88"/>
        <end position="126"/>
    </location>
</feature>
<evidence type="ECO:0008006" key="13">
    <source>
        <dbReference type="Google" id="ProtNLM"/>
    </source>
</evidence>
<feature type="compositionally biased region" description="Low complexity" evidence="7">
    <location>
        <begin position="770"/>
        <end position="791"/>
    </location>
</feature>
<feature type="region of interest" description="Disordered" evidence="7">
    <location>
        <begin position="770"/>
        <end position="796"/>
    </location>
</feature>
<accession>A0A8T0LSK4</accession>
<feature type="compositionally biased region" description="Low complexity" evidence="7">
    <location>
        <begin position="694"/>
        <end position="703"/>
    </location>
</feature>
<dbReference type="GO" id="GO:0042796">
    <property type="term" value="P:snRNA transcription by RNA polymerase III"/>
    <property type="evidence" value="ECO:0007669"/>
    <property type="project" value="TreeGrafter"/>
</dbReference>
<dbReference type="CDD" id="cd00167">
    <property type="entry name" value="SANT"/>
    <property type="match status" value="3"/>
</dbReference>
<dbReference type="PROSITE" id="PS51294">
    <property type="entry name" value="HTH_MYB"/>
    <property type="match status" value="3"/>
</dbReference>
<dbReference type="SUPFAM" id="SSF46689">
    <property type="entry name" value="Homeodomain-like"/>
    <property type="match status" value="2"/>
</dbReference>
<dbReference type="GO" id="GO:0019185">
    <property type="term" value="C:snRNA-activating protein complex"/>
    <property type="evidence" value="ECO:0007669"/>
    <property type="project" value="TreeGrafter"/>
</dbReference>
<comment type="caution">
    <text evidence="10">The sequence shown here is derived from an EMBL/GenBank/DDBJ whole genome shotgun (WGS) entry which is preliminary data.</text>
</comment>
<organism evidence="10 12">
    <name type="scientific">Phytophthora kernoviae</name>
    <dbReference type="NCBI Taxonomy" id="325452"/>
    <lineage>
        <taxon>Eukaryota</taxon>
        <taxon>Sar</taxon>
        <taxon>Stramenopiles</taxon>
        <taxon>Oomycota</taxon>
        <taxon>Peronosporomycetes</taxon>
        <taxon>Peronosporales</taxon>
        <taxon>Peronosporaceae</taxon>
        <taxon>Phytophthora</taxon>
    </lineage>
</organism>
<dbReference type="GO" id="GO:0042795">
    <property type="term" value="P:snRNA transcription by RNA polymerase II"/>
    <property type="evidence" value="ECO:0007669"/>
    <property type="project" value="TreeGrafter"/>
</dbReference>
<evidence type="ECO:0000259" key="9">
    <source>
        <dbReference type="PROSITE" id="PS51294"/>
    </source>
</evidence>
<evidence type="ECO:0000256" key="1">
    <source>
        <dbReference type="ARBA" id="ARBA00022737"/>
    </source>
</evidence>
<dbReference type="EMBL" id="JPWU03000225">
    <property type="protein sequence ID" value="KAG2522051.1"/>
    <property type="molecule type" value="Genomic_DNA"/>
</dbReference>
<feature type="region of interest" description="Disordered" evidence="7">
    <location>
        <begin position="836"/>
        <end position="862"/>
    </location>
</feature>
<dbReference type="InterPro" id="IPR001005">
    <property type="entry name" value="SANT/Myb"/>
</dbReference>
<reference evidence="10" key="1">
    <citation type="journal article" date="2015" name="Genom Data">
        <title>Genome sequences of six Phytophthora species associated with forests in New Zealand.</title>
        <authorList>
            <person name="Studholme D.J."/>
            <person name="McDougal R.L."/>
            <person name="Sambles C."/>
            <person name="Hansen E."/>
            <person name="Hardy G."/>
            <person name="Grant M."/>
            <person name="Ganley R.J."/>
            <person name="Williams N.M."/>
        </authorList>
    </citation>
    <scope>NUCLEOTIDE SEQUENCE</scope>
    <source>
        <strain evidence="10">NZFS 2646</strain>
        <strain evidence="11">NZFS 3630</strain>
    </source>
</reference>
<gene>
    <name evidence="10" type="ORF">JM16_006856</name>
    <name evidence="11" type="ORF">JM18_006297</name>
</gene>
<keyword evidence="2" id="KW-0805">Transcription regulation</keyword>
<feature type="domain" description="HTH myb-type" evidence="9">
    <location>
        <begin position="341"/>
        <end position="395"/>
    </location>
</feature>
<dbReference type="Proteomes" id="UP000785171">
    <property type="component" value="Unassembled WGS sequence"/>
</dbReference>
<feature type="domain" description="HTH myb-type" evidence="9">
    <location>
        <begin position="396"/>
        <end position="433"/>
    </location>
</feature>
<dbReference type="SMART" id="SM00717">
    <property type="entry name" value="SANT"/>
    <property type="match status" value="3"/>
</dbReference>
<dbReference type="FunFam" id="1.10.10.60:FF:000010">
    <property type="entry name" value="Transcriptional activator Myb isoform A"/>
    <property type="match status" value="1"/>
</dbReference>
<keyword evidence="3" id="KW-0238">DNA-binding</keyword>
<dbReference type="InterPro" id="IPR009057">
    <property type="entry name" value="Homeodomain-like_sf"/>
</dbReference>
<keyword evidence="1" id="KW-0677">Repeat</keyword>
<proteinExistence type="predicted"/>
<name>A0A8T0LSK4_9STRA</name>
<dbReference type="AlphaFoldDB" id="A0A8T0LSK4"/>
<evidence type="ECO:0000256" key="2">
    <source>
        <dbReference type="ARBA" id="ARBA00023015"/>
    </source>
</evidence>
<feature type="domain" description="Myb-like" evidence="8">
    <location>
        <begin position="341"/>
        <end position="391"/>
    </location>
</feature>
<dbReference type="InterPro" id="IPR017930">
    <property type="entry name" value="Myb_dom"/>
</dbReference>
<dbReference type="PROSITE" id="PS50090">
    <property type="entry name" value="MYB_LIKE"/>
    <property type="match status" value="3"/>
</dbReference>
<feature type="compositionally biased region" description="Low complexity" evidence="7">
    <location>
        <begin position="270"/>
        <end position="284"/>
    </location>
</feature>
<evidence type="ECO:0000259" key="8">
    <source>
        <dbReference type="PROSITE" id="PS50090"/>
    </source>
</evidence>
<feature type="compositionally biased region" description="Basic and acidic residues" evidence="7">
    <location>
        <begin position="237"/>
        <end position="257"/>
    </location>
</feature>
<feature type="region of interest" description="Disordered" evidence="7">
    <location>
        <begin position="218"/>
        <end position="303"/>
    </location>
</feature>
<dbReference type="PANTHER" id="PTHR46621:SF1">
    <property type="entry name" value="SNRNA-ACTIVATING PROTEIN COMPLEX SUBUNIT 4"/>
    <property type="match status" value="1"/>
</dbReference>
<feature type="region of interest" description="Disordered" evidence="7">
    <location>
        <begin position="690"/>
        <end position="720"/>
    </location>
</feature>
<dbReference type="InterPro" id="IPR051575">
    <property type="entry name" value="Myb-like_DNA-bd"/>
</dbReference>
<dbReference type="Pfam" id="PF13921">
    <property type="entry name" value="Myb_DNA-bind_6"/>
    <property type="match status" value="1"/>
</dbReference>
<keyword evidence="5" id="KW-0539">Nucleus</keyword>
<dbReference type="PANTHER" id="PTHR46621">
    <property type="entry name" value="SNRNA-ACTIVATING PROTEIN COMPLEX SUBUNIT 4"/>
    <property type="match status" value="1"/>
</dbReference>
<feature type="domain" description="Myb-like" evidence="8">
    <location>
        <begin position="392"/>
        <end position="437"/>
    </location>
</feature>
<keyword evidence="6" id="KW-0175">Coiled coil</keyword>
<reference evidence="10" key="2">
    <citation type="submission" date="2020-06" db="EMBL/GenBank/DDBJ databases">
        <authorList>
            <person name="Studholme D.J."/>
        </authorList>
    </citation>
    <scope>NUCLEOTIDE SEQUENCE</scope>
    <source>
        <strain evidence="10">NZFS 2646</strain>
        <strain evidence="11">NZFS 3630</strain>
    </source>
</reference>
<keyword evidence="4" id="KW-0804">Transcription</keyword>
<dbReference type="GO" id="GO:0001006">
    <property type="term" value="F:RNA polymerase III type 3 promoter sequence-specific DNA binding"/>
    <property type="evidence" value="ECO:0007669"/>
    <property type="project" value="TreeGrafter"/>
</dbReference>
<feature type="region of interest" description="Disordered" evidence="7">
    <location>
        <begin position="1"/>
        <end position="22"/>
    </location>
</feature>
<evidence type="ECO:0000313" key="10">
    <source>
        <dbReference type="EMBL" id="KAG2520225.1"/>
    </source>
</evidence>
<dbReference type="GO" id="GO:0000978">
    <property type="term" value="F:RNA polymerase II cis-regulatory region sequence-specific DNA binding"/>
    <property type="evidence" value="ECO:0007669"/>
    <property type="project" value="TreeGrafter"/>
</dbReference>
<dbReference type="Gene3D" id="1.10.10.60">
    <property type="entry name" value="Homeodomain-like"/>
    <property type="match status" value="3"/>
</dbReference>
<evidence type="ECO:0000313" key="12">
    <source>
        <dbReference type="Proteomes" id="UP000785171"/>
    </source>
</evidence>
<evidence type="ECO:0000256" key="4">
    <source>
        <dbReference type="ARBA" id="ARBA00023163"/>
    </source>
</evidence>
<evidence type="ECO:0000313" key="11">
    <source>
        <dbReference type="EMBL" id="KAG2522051.1"/>
    </source>
</evidence>
<evidence type="ECO:0000256" key="5">
    <source>
        <dbReference type="ARBA" id="ARBA00023242"/>
    </source>
</evidence>
<feature type="compositionally biased region" description="Polar residues" evidence="7">
    <location>
        <begin position="1"/>
        <end position="10"/>
    </location>
</feature>
<dbReference type="EMBL" id="JPWV03000249">
    <property type="protein sequence ID" value="KAG2520225.1"/>
    <property type="molecule type" value="Genomic_DNA"/>
</dbReference>
<dbReference type="Proteomes" id="UP000792063">
    <property type="component" value="Unassembled WGS sequence"/>
</dbReference>
<evidence type="ECO:0000256" key="3">
    <source>
        <dbReference type="ARBA" id="ARBA00023125"/>
    </source>
</evidence>
<sequence>MADTVTDNQPEPQPPTDAATNNFGDLLAQLLQSLPAEASRLFLMSLSGLSPSESGELCRYVDQLRDEKQFRVIKAMAESTTDGKKKFILSLRKKFEVQQAKLAEVQAQEEQNMESHLKRKQALNAASRVKMLNGGANKFHSFNATVGPDGKETDGHKVAAQHLAGMPNADGVVVGRSLSSSSVIISKEDISQVGRLLSNSHITDSEMNLRELEINKKGFAAGGNSNPTFSSQDDDVSAAKRERPQSSRTLVEGEQKPTQRTRSAAGTPVSGNGNNAENSNSNGESMEDPEAPTTKRWTKSQDAALRESVRIHGEKNWKAIAELVPGRNHAQCLQRWRKVLKPGLVKGHWSFEEDQVLEYLVTQGCNNWGQIAERIPGRTPKQCRERWKNHLDPAINKGPYTEEEDSVILTAQARLGNKWSQIAQLLKGRTEDSQQSRGVLMTHSPGGDPSMYATAAYAQQPYGAPQYEGQDYSANPGYDPRCLDDITRVAIVAISLLPINESHVRMADAQTLDLFDGLPLDYNFLENTDASNDGNANNVSNTFVAPDDQMLLDSDVPGSSPTNMMALSQTEKEDLLTPLSFSFNPNATGATTGPAYRVAPQHKHKRVRSNPDVLQGFGMANMAPSVITRPVMGGTGMSYPPQHNVLPIGPVQVDPPTNLMGLSGTGAPQGTQESFQEMDEFLQELSWSEITPDQQQQQQQQMQAANAGMTEGSSPSGGASFVAYRSQRIQEGVNELKMKRKRPVNHHSRHHSNPVDLLHNLDQFRILAQQTKQQQQPQQQNMNPNQGYPNPFANFQDPTVFPAPPQPNMQPNMQQYQFQVPPQIASGAVHSLHARRSSLGSNLPPRATARRRGANRSSGLSMDMSQMNLGFLSVPEEPSTVDLNSHRSPPRRSASINAALSASKKLSVDDANRKLYKCGRCGQPKVGHICTMPDQRNNWTQVDLEVTKGLKVMRVNCHIMPVKGKWVSQCDDHEPPQLAVKCEVKSEEEVEAEPLGL</sequence>
<evidence type="ECO:0000256" key="7">
    <source>
        <dbReference type="SAM" id="MobiDB-lite"/>
    </source>
</evidence>